<protein>
    <submittedName>
        <fullName evidence="3">Carotenoid 1,2-hydratase</fullName>
    </submittedName>
</protein>
<evidence type="ECO:0000259" key="2">
    <source>
        <dbReference type="Pfam" id="PF07143"/>
    </source>
</evidence>
<gene>
    <name evidence="3" type="ORF">M8445_10535</name>
</gene>
<feature type="chain" id="PRO_5045307794" evidence="1">
    <location>
        <begin position="19"/>
        <end position="329"/>
    </location>
</feature>
<evidence type="ECO:0000313" key="4">
    <source>
        <dbReference type="Proteomes" id="UP001217044"/>
    </source>
</evidence>
<accession>A0ABY7UYY0</accession>
<keyword evidence="1" id="KW-0732">Signal</keyword>
<reference evidence="3 4" key="1">
    <citation type="submission" date="2022-12" db="EMBL/GenBank/DDBJ databases">
        <title>Genome Sequence of Deinococcus aquaticus Type Strain PB314.</title>
        <authorList>
            <person name="Albert C."/>
            <person name="Hill J."/>
            <person name="Boren L."/>
            <person name="Scholz-Ng S."/>
            <person name="Fatema N."/>
            <person name="Grosso R."/>
            <person name="Soboslay E."/>
            <person name="Tuohy J."/>
        </authorList>
    </citation>
    <scope>NUCLEOTIDE SEQUENCE [LARGE SCALE GENOMIC DNA]</scope>
    <source>
        <strain evidence="3 4">PB-314</strain>
    </source>
</reference>
<dbReference type="RefSeq" id="WP_273987716.1">
    <property type="nucleotide sequence ID" value="NZ_BAABQT010000002.1"/>
</dbReference>
<feature type="signal peptide" evidence="1">
    <location>
        <begin position="1"/>
        <end position="18"/>
    </location>
</feature>
<dbReference type="Proteomes" id="UP001217044">
    <property type="component" value="Chromosome"/>
</dbReference>
<dbReference type="PROSITE" id="PS51257">
    <property type="entry name" value="PROKAR_LIPOPROTEIN"/>
    <property type="match status" value="1"/>
</dbReference>
<evidence type="ECO:0000256" key="1">
    <source>
        <dbReference type="SAM" id="SignalP"/>
    </source>
</evidence>
<keyword evidence="4" id="KW-1185">Reference proteome</keyword>
<name>A0ABY7UYY0_9DEIO</name>
<dbReference type="PANTHER" id="PTHR38591:SF1">
    <property type="entry name" value="BLL1000 PROTEIN"/>
    <property type="match status" value="1"/>
</dbReference>
<dbReference type="Gene3D" id="2.40.370.10">
    <property type="entry name" value="AttH-like domain"/>
    <property type="match status" value="2"/>
</dbReference>
<dbReference type="EMBL" id="CP115165">
    <property type="protein sequence ID" value="WDA57786.1"/>
    <property type="molecule type" value="Genomic_DNA"/>
</dbReference>
<organism evidence="3 4">
    <name type="scientific">Deinococcus aquaticus</name>
    <dbReference type="NCBI Taxonomy" id="328692"/>
    <lineage>
        <taxon>Bacteria</taxon>
        <taxon>Thermotogati</taxon>
        <taxon>Deinococcota</taxon>
        <taxon>Deinococci</taxon>
        <taxon>Deinococcales</taxon>
        <taxon>Deinococcaceae</taxon>
        <taxon>Deinococcus</taxon>
    </lineage>
</organism>
<feature type="domain" description="AttH" evidence="2">
    <location>
        <begin position="42"/>
        <end position="194"/>
    </location>
</feature>
<sequence>MRIKVWTVLIAAALTACAPVQTTVNPAALPAVTEFGAHENPMEWWYVSAYLPGDGLALHWAQFRVRDPRVPVPVFISHVAVTDLRSGQVTFLEQSPGTGEVAFPPLRIRQGAWTLTQAGPQPGAVSTGAFALKAGPLDLTLTPLKGPMLHPPGFSGSADTGVLFYQGITRLALAGSVNGRAVQGEAWLDHQWGNQIPGQTALWDWFSVQLEGGRDLMVYRVRRLDGTVAQLIGSVVEPDGSVRAVRGLRAVPGEEWVSPQDRRYTLDWQLVSDEFDLRVRAVRREQELLSRSTRIAYWEGPVEVSGVWAGTPARGQGMMELVSGAWAPK</sequence>
<evidence type="ECO:0000313" key="3">
    <source>
        <dbReference type="EMBL" id="WDA57786.1"/>
    </source>
</evidence>
<dbReference type="PANTHER" id="PTHR38591">
    <property type="entry name" value="HYDROLASE"/>
    <property type="match status" value="1"/>
</dbReference>
<proteinExistence type="predicted"/>
<dbReference type="Pfam" id="PF17186">
    <property type="entry name" value="Lipocalin_9"/>
    <property type="match status" value="1"/>
</dbReference>
<dbReference type="Pfam" id="PF07143">
    <property type="entry name" value="CrtC"/>
    <property type="match status" value="1"/>
</dbReference>
<dbReference type="SUPFAM" id="SSF159245">
    <property type="entry name" value="AttH-like"/>
    <property type="match status" value="1"/>
</dbReference>
<dbReference type="InterPro" id="IPR010791">
    <property type="entry name" value="AttH_dom"/>
</dbReference>
<dbReference type="InterPro" id="IPR023374">
    <property type="entry name" value="AttH-like_dom_sf"/>
</dbReference>